<proteinExistence type="predicted"/>
<evidence type="ECO:0000313" key="1">
    <source>
        <dbReference type="EMBL" id="MPN14242.1"/>
    </source>
</evidence>
<dbReference type="EMBL" id="VSSQ01060843">
    <property type="protein sequence ID" value="MPN14242.1"/>
    <property type="molecule type" value="Genomic_DNA"/>
</dbReference>
<name>A0A645FL06_9ZZZZ</name>
<protein>
    <submittedName>
        <fullName evidence="1">Uncharacterized protein</fullName>
    </submittedName>
</protein>
<dbReference type="AlphaFoldDB" id="A0A645FL06"/>
<gene>
    <name evidence="1" type="ORF">SDC9_161568</name>
</gene>
<comment type="caution">
    <text evidence="1">The sequence shown here is derived from an EMBL/GenBank/DDBJ whole genome shotgun (WGS) entry which is preliminary data.</text>
</comment>
<reference evidence="1" key="1">
    <citation type="submission" date="2019-08" db="EMBL/GenBank/DDBJ databases">
        <authorList>
            <person name="Kucharzyk K."/>
            <person name="Murdoch R.W."/>
            <person name="Higgins S."/>
            <person name="Loffler F."/>
        </authorList>
    </citation>
    <scope>NUCLEOTIDE SEQUENCE</scope>
</reference>
<organism evidence="1">
    <name type="scientific">bioreactor metagenome</name>
    <dbReference type="NCBI Taxonomy" id="1076179"/>
    <lineage>
        <taxon>unclassified sequences</taxon>
        <taxon>metagenomes</taxon>
        <taxon>ecological metagenomes</taxon>
    </lineage>
</organism>
<sequence>MLMARSVNHADTCIDLMPIITQKPDHPQRVGFVTGLTQHLSFGIDQGIRRQDHSSGINSRSGSCLLLRETKHHPVRTARFAFIHLGYMHLIRQADHA</sequence>
<accession>A0A645FL06</accession>